<protein>
    <submittedName>
        <fullName evidence="2">Mast cell-expressed membrane protein 1</fullName>
    </submittedName>
</protein>
<dbReference type="CTD" id="199675"/>
<dbReference type="Proteomes" id="UP000694850">
    <property type="component" value="Unplaced"/>
</dbReference>
<reference evidence="2" key="1">
    <citation type="submission" date="2025-08" db="UniProtKB">
        <authorList>
            <consortium name="RefSeq"/>
        </authorList>
    </citation>
    <scope>IDENTIFICATION</scope>
</reference>
<dbReference type="PANTHER" id="PTHR37856">
    <property type="entry name" value="MAST CELL-EXPRESSED MEMBRANE PROTEIN 1"/>
    <property type="match status" value="1"/>
</dbReference>
<evidence type="ECO:0000313" key="1">
    <source>
        <dbReference type="Proteomes" id="UP000694850"/>
    </source>
</evidence>
<dbReference type="AlphaFoldDB" id="A0A8B7AWB5"/>
<keyword evidence="1" id="KW-1185">Reference proteome</keyword>
<dbReference type="PANTHER" id="PTHR37856:SF1">
    <property type="entry name" value="MAST CELL-EXPRESSED MEMBRANE PROTEIN 1"/>
    <property type="match status" value="1"/>
</dbReference>
<dbReference type="RefSeq" id="XP_007951894.2">
    <property type="nucleotide sequence ID" value="XM_007953703.2"/>
</dbReference>
<dbReference type="OrthoDB" id="9837482at2759"/>
<sequence length="171" mass="19157">MEAEEIYMNQEVKMQAAAFKDKKPGCLAQNKDASDPDYENISLTFRNQGRPNGNHSPPKSQVPAKSRPPSGPAQTPQWLYRAIMSLYILLALTFIFFIILSAVVLVKNAEMSQELLVLKRELWNVSNSVREGQEAQNKGQTHIQWAVDQNKAAISNVNTTIQNGNDKLDTL</sequence>
<dbReference type="GeneID" id="103208008"/>
<accession>A0A8B7AWB5</accession>
<dbReference type="InterPro" id="IPR038818">
    <property type="entry name" value="MCEMP1"/>
</dbReference>
<name>A0A8B7AWB5_ORYAF</name>
<proteinExistence type="predicted"/>
<evidence type="ECO:0000313" key="2">
    <source>
        <dbReference type="RefSeq" id="XP_007951894.2"/>
    </source>
</evidence>
<organism evidence="1 2">
    <name type="scientific">Orycteropus afer afer</name>
    <dbReference type="NCBI Taxonomy" id="1230840"/>
    <lineage>
        <taxon>Eukaryota</taxon>
        <taxon>Metazoa</taxon>
        <taxon>Chordata</taxon>
        <taxon>Craniata</taxon>
        <taxon>Vertebrata</taxon>
        <taxon>Euteleostomi</taxon>
        <taxon>Mammalia</taxon>
        <taxon>Eutheria</taxon>
        <taxon>Afrotheria</taxon>
        <taxon>Tubulidentata</taxon>
        <taxon>Orycteropodidae</taxon>
        <taxon>Orycteropus</taxon>
    </lineage>
</organism>
<gene>
    <name evidence="2" type="primary">MCEMP1</name>
</gene>